<dbReference type="VEuPathDB" id="FungiDB:BCV72DRAFT_208675"/>
<sequence>MSNKKQSKQSNVLLGLPDGEIEVDNDAYASKIGGIPVWLDPKHPPSAEYCTCHVCGDLMYLLFQSYAPLPESAYHRVIYVWACNKRACMKKEGSFKVVRSHIIDEVYLKAQRQKEEEKRKKEEKLKAAAAANQTGFGQGFQLGDLWGSSAGSFAKAAAKAAEPKPLFGMKPISPFDTKKETVDIADQLSKLSIQSPPVNVSGLPKFPGQYLYIDEEPKEPRYGNIDMSRYKEYLEMEKELLMEVDENSGETWQGETYEKQQLPKGFDKQFKKFTERVELEPSQCVRYEFAGQPLFYSALRPQQQQLIMTPCKYCKGPKVFEFQLMPNVLSILPTTEYASEAEKSVNANNKKSLLDSWSAGMEFGTILAFVCQKDCHPGPMEEPTYVEETVLVQYEID</sequence>
<protein>
    <recommendedName>
        <fullName evidence="2">Programmed cell death protein 2 C-terminal domain-containing protein</fullName>
    </recommendedName>
</protein>
<dbReference type="EMBL" id="KV921563">
    <property type="protein sequence ID" value="ORE13150.1"/>
    <property type="molecule type" value="Genomic_DNA"/>
</dbReference>
<dbReference type="GO" id="GO:0005737">
    <property type="term" value="C:cytoplasm"/>
    <property type="evidence" value="ECO:0007669"/>
    <property type="project" value="InterPro"/>
</dbReference>
<feature type="coiled-coil region" evidence="1">
    <location>
        <begin position="103"/>
        <end position="134"/>
    </location>
</feature>
<dbReference type="Pfam" id="PF04194">
    <property type="entry name" value="PDCD2_C"/>
    <property type="match status" value="1"/>
</dbReference>
<name>A0A1X0RMB5_RHIZD</name>
<proteinExistence type="predicted"/>
<reference evidence="3 4" key="1">
    <citation type="journal article" date="2016" name="Proc. Natl. Acad. Sci. U.S.A.">
        <title>Lipid metabolic changes in an early divergent fungus govern the establishment of a mutualistic symbiosis with endobacteria.</title>
        <authorList>
            <person name="Lastovetsky O.A."/>
            <person name="Gaspar M.L."/>
            <person name="Mondo S.J."/>
            <person name="LaButti K.M."/>
            <person name="Sandor L."/>
            <person name="Grigoriev I.V."/>
            <person name="Henry S.A."/>
            <person name="Pawlowska T.E."/>
        </authorList>
    </citation>
    <scope>NUCLEOTIDE SEQUENCE [LARGE SCALE GENOMIC DNA]</scope>
    <source>
        <strain evidence="3 4">ATCC 11559</strain>
    </source>
</reference>
<dbReference type="OMA" id="HQVIRYS"/>
<organism evidence="3 4">
    <name type="scientific">Rhizopus microsporus</name>
    <dbReference type="NCBI Taxonomy" id="58291"/>
    <lineage>
        <taxon>Eukaryota</taxon>
        <taxon>Fungi</taxon>
        <taxon>Fungi incertae sedis</taxon>
        <taxon>Mucoromycota</taxon>
        <taxon>Mucoromycotina</taxon>
        <taxon>Mucoromycetes</taxon>
        <taxon>Mucorales</taxon>
        <taxon>Mucorineae</taxon>
        <taxon>Rhizopodaceae</taxon>
        <taxon>Rhizopus</taxon>
    </lineage>
</organism>
<dbReference type="PANTHER" id="PTHR47524:SF1">
    <property type="entry name" value="20S RRNA ACCUMULATION PROTEIN 4"/>
    <property type="match status" value="1"/>
</dbReference>
<dbReference type="GO" id="GO:0030490">
    <property type="term" value="P:maturation of SSU-rRNA"/>
    <property type="evidence" value="ECO:0007669"/>
    <property type="project" value="TreeGrafter"/>
</dbReference>
<dbReference type="AlphaFoldDB" id="A0A1X0RMB5"/>
<dbReference type="Proteomes" id="UP000242381">
    <property type="component" value="Unassembled WGS sequence"/>
</dbReference>
<evidence type="ECO:0000313" key="3">
    <source>
        <dbReference type="EMBL" id="ORE13150.1"/>
    </source>
</evidence>
<accession>A0A1X0RMB5</accession>
<evidence type="ECO:0000256" key="1">
    <source>
        <dbReference type="SAM" id="Coils"/>
    </source>
</evidence>
<evidence type="ECO:0000313" key="4">
    <source>
        <dbReference type="Proteomes" id="UP000242381"/>
    </source>
</evidence>
<dbReference type="PANTHER" id="PTHR47524">
    <property type="entry name" value="20S RRNA ACCUMULATION PROTEIN 4"/>
    <property type="match status" value="1"/>
</dbReference>
<dbReference type="InterPro" id="IPR007320">
    <property type="entry name" value="PDCD2_C"/>
</dbReference>
<gene>
    <name evidence="3" type="ORF">BCV71DRAFT_268576</name>
</gene>
<keyword evidence="1" id="KW-0175">Coiled coil</keyword>
<evidence type="ECO:0000259" key="2">
    <source>
        <dbReference type="Pfam" id="PF04194"/>
    </source>
</evidence>
<feature type="domain" description="Programmed cell death protein 2 C-terminal" evidence="2">
    <location>
        <begin position="267"/>
        <end position="393"/>
    </location>
</feature>